<comment type="cofactor">
    <cofactor evidence="1 5">
        <name>pyridoxal 5'-phosphate</name>
        <dbReference type="ChEBI" id="CHEBI:597326"/>
    </cofactor>
</comment>
<dbReference type="PROSITE" id="PS00599">
    <property type="entry name" value="AA_TRANSFER_CLASS_2"/>
    <property type="match status" value="1"/>
</dbReference>
<dbReference type="InterPro" id="IPR015422">
    <property type="entry name" value="PyrdxlP-dep_Trfase_small"/>
</dbReference>
<organism evidence="7 8">
    <name type="scientific">Zhouia spongiae</name>
    <dbReference type="NCBI Taxonomy" id="2202721"/>
    <lineage>
        <taxon>Bacteria</taxon>
        <taxon>Pseudomonadati</taxon>
        <taxon>Bacteroidota</taxon>
        <taxon>Flavobacteriia</taxon>
        <taxon>Flavobacteriales</taxon>
        <taxon>Flavobacteriaceae</taxon>
        <taxon>Zhouia</taxon>
    </lineage>
</organism>
<keyword evidence="4 5" id="KW-0663">Pyridoxal phosphate</keyword>
<dbReference type="PANTHER" id="PTHR13693">
    <property type="entry name" value="CLASS II AMINOTRANSFERASE/8-AMINO-7-OXONONANOATE SYNTHASE"/>
    <property type="match status" value="1"/>
</dbReference>
<dbReference type="Pfam" id="PF00155">
    <property type="entry name" value="Aminotran_1_2"/>
    <property type="match status" value="1"/>
</dbReference>
<protein>
    <submittedName>
        <fullName evidence="7">Aminotransferase class I/II-fold pyridoxal phosphate-dependent enzyme</fullName>
    </submittedName>
</protein>
<dbReference type="Proteomes" id="UP000829476">
    <property type="component" value="Chromosome"/>
</dbReference>
<evidence type="ECO:0000256" key="4">
    <source>
        <dbReference type="ARBA" id="ARBA00022898"/>
    </source>
</evidence>
<evidence type="ECO:0000313" key="7">
    <source>
        <dbReference type="EMBL" id="UNY98001.1"/>
    </source>
</evidence>
<evidence type="ECO:0000256" key="3">
    <source>
        <dbReference type="ARBA" id="ARBA00022679"/>
    </source>
</evidence>
<dbReference type="GO" id="GO:0008483">
    <property type="term" value="F:transaminase activity"/>
    <property type="evidence" value="ECO:0007669"/>
    <property type="project" value="UniProtKB-KW"/>
</dbReference>
<dbReference type="RefSeq" id="WP_242936411.1">
    <property type="nucleotide sequence ID" value="NZ_CP094326.1"/>
</dbReference>
<keyword evidence="3" id="KW-0808">Transferase</keyword>
<feature type="domain" description="Aminotransferase class I/classII large" evidence="6">
    <location>
        <begin position="44"/>
        <end position="391"/>
    </location>
</feature>
<reference evidence="7 8" key="1">
    <citation type="journal article" date="2018" name="Int. J. Syst. Evol. Microbiol.">
        <title>Zhouia spongiae sp. nov., isolated from a marine sponge.</title>
        <authorList>
            <person name="Zhuang L."/>
            <person name="Lin B."/>
            <person name="Qin F."/>
            <person name="Luo L."/>
        </authorList>
    </citation>
    <scope>NUCLEOTIDE SEQUENCE [LARGE SCALE GENOMIC DNA]</scope>
    <source>
        <strain evidence="7 8">HN-Y44</strain>
    </source>
</reference>
<dbReference type="InterPro" id="IPR001917">
    <property type="entry name" value="Aminotrans_II_pyridoxalP_BS"/>
</dbReference>
<name>A0ABY3YKI2_9FLAO</name>
<dbReference type="Gene3D" id="3.40.640.10">
    <property type="entry name" value="Type I PLP-dependent aspartate aminotransferase-like (Major domain)"/>
    <property type="match status" value="1"/>
</dbReference>
<sequence length="419" mass="46573">MRDLFERIQNNKGPLGKWASQAEGYYVFPKLEGELGPRMKFRGKDILNWSLNDYLGLATHPEIRKVDAEAAAEYGAAYPMGARMMSGHTDVHEQLEQELASFVKKESAYLLNFGYQGMVSIIDALVTKNDVIVYDVDSHACIIDGVRLHMGKRFTYKHNDVESLEKNLERATKIADENGGGILVITEGVFGMRGQQGKLKEIAALKKKYNFRMLVDDAHGFGTLGKTGAGAGEEQGVQDDIDVYFSTFAKSMAGIGAFVAGNKDVIDFLKYNMRSQMFAKSLPMIFTKGALKRLEMLRTMPELKDKLWENVNMLQNGLKDRGFDIGDTNTCVTPVYLEGSIPEAMAMVNDLRENYGIFLSIVVYPVIPKGIILLRMIPTSSHNKGDIDETLAAFEAIREKLTNGTYKRLSAAVAQAMGE</sequence>
<keyword evidence="8" id="KW-1185">Reference proteome</keyword>
<evidence type="ECO:0000259" key="6">
    <source>
        <dbReference type="Pfam" id="PF00155"/>
    </source>
</evidence>
<keyword evidence="7" id="KW-0032">Aminotransferase</keyword>
<evidence type="ECO:0000256" key="1">
    <source>
        <dbReference type="ARBA" id="ARBA00001933"/>
    </source>
</evidence>
<dbReference type="SUPFAM" id="SSF53383">
    <property type="entry name" value="PLP-dependent transferases"/>
    <property type="match status" value="1"/>
</dbReference>
<dbReference type="InterPro" id="IPR004839">
    <property type="entry name" value="Aminotransferase_I/II_large"/>
</dbReference>
<dbReference type="InterPro" id="IPR015424">
    <property type="entry name" value="PyrdxlP-dep_Trfase"/>
</dbReference>
<accession>A0ABY3YKI2</accession>
<dbReference type="Gene3D" id="3.90.1150.10">
    <property type="entry name" value="Aspartate Aminotransferase, domain 1"/>
    <property type="match status" value="1"/>
</dbReference>
<dbReference type="EMBL" id="CP094326">
    <property type="protein sequence ID" value="UNY98001.1"/>
    <property type="molecule type" value="Genomic_DNA"/>
</dbReference>
<gene>
    <name evidence="7" type="ORF">MQE36_13010</name>
</gene>
<dbReference type="InterPro" id="IPR050087">
    <property type="entry name" value="AON_synthase_class-II"/>
</dbReference>
<comment type="pathway">
    <text evidence="2">Lipid metabolism.</text>
</comment>
<proteinExistence type="inferred from homology"/>
<comment type="similarity">
    <text evidence="5">Belongs to the class-II pyridoxal-phosphate-dependent aminotransferase family.</text>
</comment>
<evidence type="ECO:0000313" key="8">
    <source>
        <dbReference type="Proteomes" id="UP000829476"/>
    </source>
</evidence>
<evidence type="ECO:0000256" key="2">
    <source>
        <dbReference type="ARBA" id="ARBA00005189"/>
    </source>
</evidence>
<evidence type="ECO:0000256" key="5">
    <source>
        <dbReference type="RuleBase" id="RU003693"/>
    </source>
</evidence>
<dbReference type="InterPro" id="IPR015421">
    <property type="entry name" value="PyrdxlP-dep_Trfase_major"/>
</dbReference>